<evidence type="ECO:0000256" key="8">
    <source>
        <dbReference type="ARBA" id="ARBA00038436"/>
    </source>
</evidence>
<dbReference type="InterPro" id="IPR007387">
    <property type="entry name" value="TRAP_DctQ"/>
</dbReference>
<proteinExistence type="inferred from homology"/>
<gene>
    <name evidence="11" type="ORF">PXH66_01855</name>
</gene>
<keyword evidence="7 9" id="KW-0472">Membrane</keyword>
<dbReference type="InterPro" id="IPR055348">
    <property type="entry name" value="DctQ"/>
</dbReference>
<reference evidence="11" key="1">
    <citation type="submission" date="2023-03" db="EMBL/GenBank/DDBJ databases">
        <title>Lomoglobus Profundus gen. nov., sp. nov., a novel member of the phylum Verrucomicrobia, isolated from deep-marine sediment of South China Sea.</title>
        <authorList>
            <person name="Ahmad T."/>
            <person name="Ishaq S.E."/>
            <person name="Wang F."/>
        </authorList>
    </citation>
    <scope>NUCLEOTIDE SEQUENCE</scope>
    <source>
        <strain evidence="11">LMO-M01</strain>
    </source>
</reference>
<keyword evidence="12" id="KW-1185">Reference proteome</keyword>
<evidence type="ECO:0000256" key="2">
    <source>
        <dbReference type="ARBA" id="ARBA00022448"/>
    </source>
</evidence>
<comment type="subcellular location">
    <subcellularLocation>
        <location evidence="1">Cell inner membrane</location>
        <topology evidence="1">Multi-pass membrane protein</topology>
    </subcellularLocation>
</comment>
<protein>
    <submittedName>
        <fullName evidence="11">TRAP transporter small permease</fullName>
    </submittedName>
</protein>
<keyword evidence="2" id="KW-0813">Transport</keyword>
<dbReference type="GO" id="GO:0005886">
    <property type="term" value="C:plasma membrane"/>
    <property type="evidence" value="ECO:0007669"/>
    <property type="project" value="UniProtKB-SubCell"/>
</dbReference>
<dbReference type="GO" id="GO:0015740">
    <property type="term" value="P:C4-dicarboxylate transport"/>
    <property type="evidence" value="ECO:0007669"/>
    <property type="project" value="TreeGrafter"/>
</dbReference>
<feature type="transmembrane region" description="Helical" evidence="9">
    <location>
        <begin position="48"/>
        <end position="65"/>
    </location>
</feature>
<keyword evidence="6 9" id="KW-1133">Transmembrane helix</keyword>
<evidence type="ECO:0000256" key="3">
    <source>
        <dbReference type="ARBA" id="ARBA00022475"/>
    </source>
</evidence>
<evidence type="ECO:0000256" key="1">
    <source>
        <dbReference type="ARBA" id="ARBA00004429"/>
    </source>
</evidence>
<dbReference type="Proteomes" id="UP001218638">
    <property type="component" value="Chromosome"/>
</dbReference>
<evidence type="ECO:0000256" key="5">
    <source>
        <dbReference type="ARBA" id="ARBA00022692"/>
    </source>
</evidence>
<keyword evidence="5 9" id="KW-0812">Transmembrane</keyword>
<dbReference type="KEGG" id="slom:PXH66_01855"/>
<comment type="similarity">
    <text evidence="8">Belongs to the TRAP transporter small permease family.</text>
</comment>
<dbReference type="AlphaFoldDB" id="A0AAE9ZYK0"/>
<dbReference type="EMBL" id="CP119075">
    <property type="protein sequence ID" value="WED65594.1"/>
    <property type="molecule type" value="Genomic_DNA"/>
</dbReference>
<evidence type="ECO:0000313" key="12">
    <source>
        <dbReference type="Proteomes" id="UP001218638"/>
    </source>
</evidence>
<feature type="transmembrane region" description="Helical" evidence="9">
    <location>
        <begin position="85"/>
        <end position="104"/>
    </location>
</feature>
<evidence type="ECO:0000256" key="7">
    <source>
        <dbReference type="ARBA" id="ARBA00023136"/>
    </source>
</evidence>
<dbReference type="GO" id="GO:0022857">
    <property type="term" value="F:transmembrane transporter activity"/>
    <property type="evidence" value="ECO:0007669"/>
    <property type="project" value="TreeGrafter"/>
</dbReference>
<feature type="transmembrane region" description="Helical" evidence="9">
    <location>
        <begin position="124"/>
        <end position="145"/>
    </location>
</feature>
<dbReference type="PANTHER" id="PTHR35011">
    <property type="entry name" value="2,3-DIKETO-L-GULONATE TRAP TRANSPORTER SMALL PERMEASE PROTEIN YIAM"/>
    <property type="match status" value="1"/>
</dbReference>
<sequence>MKALLDGYHRMLKRLLTILMGVLIVPVTIQILSRYTGLMPRYIWTEEVARFCFVWMIMIGAMIAVRDKSHFEVDVLPAPRTPRQAGIAGLVVHLGMMVMAVAFVRYGYEFAKFGFIQTSEMSGINMLSIYIAFPLAGVTWVLFLAEKMVADVRLIRSPATEPHA</sequence>
<evidence type="ECO:0000256" key="4">
    <source>
        <dbReference type="ARBA" id="ARBA00022519"/>
    </source>
</evidence>
<evidence type="ECO:0000256" key="6">
    <source>
        <dbReference type="ARBA" id="ARBA00022989"/>
    </source>
</evidence>
<organism evidence="11 12">
    <name type="scientific">Synoicihabitans lomoniglobus</name>
    <dbReference type="NCBI Taxonomy" id="2909285"/>
    <lineage>
        <taxon>Bacteria</taxon>
        <taxon>Pseudomonadati</taxon>
        <taxon>Verrucomicrobiota</taxon>
        <taxon>Opitutia</taxon>
        <taxon>Opitutales</taxon>
        <taxon>Opitutaceae</taxon>
        <taxon>Synoicihabitans</taxon>
    </lineage>
</organism>
<accession>A0AAE9ZYK0</accession>
<evidence type="ECO:0000259" key="10">
    <source>
        <dbReference type="Pfam" id="PF04290"/>
    </source>
</evidence>
<feature type="transmembrane region" description="Helical" evidence="9">
    <location>
        <begin position="12"/>
        <end position="33"/>
    </location>
</feature>
<dbReference type="RefSeq" id="WP_330930125.1">
    <property type="nucleotide sequence ID" value="NZ_CP119075.1"/>
</dbReference>
<feature type="domain" description="Tripartite ATP-independent periplasmic transporters DctQ component" evidence="10">
    <location>
        <begin position="24"/>
        <end position="153"/>
    </location>
</feature>
<name>A0AAE9ZYK0_9BACT</name>
<evidence type="ECO:0000256" key="9">
    <source>
        <dbReference type="SAM" id="Phobius"/>
    </source>
</evidence>
<keyword evidence="3" id="KW-1003">Cell membrane</keyword>
<dbReference type="Pfam" id="PF04290">
    <property type="entry name" value="DctQ"/>
    <property type="match status" value="1"/>
</dbReference>
<dbReference type="PANTHER" id="PTHR35011:SF2">
    <property type="entry name" value="2,3-DIKETO-L-GULONATE TRAP TRANSPORTER SMALL PERMEASE PROTEIN YIAM"/>
    <property type="match status" value="1"/>
</dbReference>
<keyword evidence="4" id="KW-0997">Cell inner membrane</keyword>
<evidence type="ECO:0000313" key="11">
    <source>
        <dbReference type="EMBL" id="WED65594.1"/>
    </source>
</evidence>